<dbReference type="Pfam" id="PF03450">
    <property type="entry name" value="CO_deh_flav_C"/>
    <property type="match status" value="1"/>
</dbReference>
<dbReference type="PANTHER" id="PTHR42659">
    <property type="entry name" value="XANTHINE DEHYDROGENASE SUBUNIT C-RELATED"/>
    <property type="match status" value="1"/>
</dbReference>
<dbReference type="AlphaFoldDB" id="X0XPB8"/>
<evidence type="ECO:0000256" key="3">
    <source>
        <dbReference type="ARBA" id="ARBA00023002"/>
    </source>
</evidence>
<evidence type="ECO:0000259" key="4">
    <source>
        <dbReference type="SMART" id="SM01092"/>
    </source>
</evidence>
<feature type="non-terminal residue" evidence="5">
    <location>
        <position position="127"/>
    </location>
</feature>
<evidence type="ECO:0000256" key="1">
    <source>
        <dbReference type="ARBA" id="ARBA00022630"/>
    </source>
</evidence>
<dbReference type="EMBL" id="BARS01050082">
    <property type="protein sequence ID" value="GAG45040.1"/>
    <property type="molecule type" value="Genomic_DNA"/>
</dbReference>
<name>X0XPB8_9ZZZZ</name>
<comment type="caution">
    <text evidence="5">The sequence shown here is derived from an EMBL/GenBank/DDBJ whole genome shotgun (WGS) entry which is preliminary data.</text>
</comment>
<keyword evidence="1" id="KW-0285">Flavoprotein</keyword>
<gene>
    <name evidence="5" type="ORF">S01H1_74828</name>
</gene>
<keyword evidence="3" id="KW-0560">Oxidoreductase</keyword>
<accession>X0XPB8</accession>
<sequence>MRTGPSQTALGPGELLKSISVPPPAEGTGVAYLRLSARSRVDLSAVSVAAGVRMEGGACVEARIALGAVGPTPLLAFAAAGMLEGQKLSSDLLEEVGRKAAEEAKPVTDVRATAPYRREMVYVLTKR</sequence>
<feature type="domain" description="CO dehydrogenase flavoprotein C-terminal" evidence="4">
    <location>
        <begin position="30"/>
        <end position="127"/>
    </location>
</feature>
<dbReference type="GO" id="GO:0016491">
    <property type="term" value="F:oxidoreductase activity"/>
    <property type="evidence" value="ECO:0007669"/>
    <property type="project" value="UniProtKB-KW"/>
</dbReference>
<evidence type="ECO:0000313" key="5">
    <source>
        <dbReference type="EMBL" id="GAG45040.1"/>
    </source>
</evidence>
<proteinExistence type="predicted"/>
<evidence type="ECO:0000256" key="2">
    <source>
        <dbReference type="ARBA" id="ARBA00022827"/>
    </source>
</evidence>
<organism evidence="5">
    <name type="scientific">marine sediment metagenome</name>
    <dbReference type="NCBI Taxonomy" id="412755"/>
    <lineage>
        <taxon>unclassified sequences</taxon>
        <taxon>metagenomes</taxon>
        <taxon>ecological metagenomes</taxon>
    </lineage>
</organism>
<dbReference type="InterPro" id="IPR051312">
    <property type="entry name" value="Diverse_Substr_Oxidored"/>
</dbReference>
<dbReference type="PANTHER" id="PTHR42659:SF2">
    <property type="entry name" value="XANTHINE DEHYDROGENASE SUBUNIT C-RELATED"/>
    <property type="match status" value="1"/>
</dbReference>
<dbReference type="InterPro" id="IPR036683">
    <property type="entry name" value="CO_DH_flav_C_dom_sf"/>
</dbReference>
<protein>
    <recommendedName>
        <fullName evidence="4">CO dehydrogenase flavoprotein C-terminal domain-containing protein</fullName>
    </recommendedName>
</protein>
<dbReference type="SMART" id="SM01092">
    <property type="entry name" value="CO_deh_flav_C"/>
    <property type="match status" value="1"/>
</dbReference>
<dbReference type="InterPro" id="IPR005107">
    <property type="entry name" value="CO_DH_flav_C"/>
</dbReference>
<dbReference type="Gene3D" id="3.30.390.50">
    <property type="entry name" value="CO dehydrogenase flavoprotein, C-terminal domain"/>
    <property type="match status" value="1"/>
</dbReference>
<keyword evidence="2" id="KW-0274">FAD</keyword>
<reference evidence="5" key="1">
    <citation type="journal article" date="2014" name="Front. Microbiol.">
        <title>High frequency of phylogenetically diverse reductive dehalogenase-homologous genes in deep subseafloor sedimentary metagenomes.</title>
        <authorList>
            <person name="Kawai M."/>
            <person name="Futagami T."/>
            <person name="Toyoda A."/>
            <person name="Takaki Y."/>
            <person name="Nishi S."/>
            <person name="Hori S."/>
            <person name="Arai W."/>
            <person name="Tsubouchi T."/>
            <person name="Morono Y."/>
            <person name="Uchiyama I."/>
            <person name="Ito T."/>
            <person name="Fujiyama A."/>
            <person name="Inagaki F."/>
            <person name="Takami H."/>
        </authorList>
    </citation>
    <scope>NUCLEOTIDE SEQUENCE</scope>
    <source>
        <strain evidence="5">Expedition CK06-06</strain>
    </source>
</reference>
<dbReference type="SUPFAM" id="SSF55447">
    <property type="entry name" value="CO dehydrogenase flavoprotein C-terminal domain-like"/>
    <property type="match status" value="1"/>
</dbReference>